<gene>
    <name evidence="1" type="ORF">GM658_28525</name>
</gene>
<sequence>MDARAYSAKKDAAWIFSDLLNLVARRGWFSAGPSADDGKSLLYASFHVHPDDSDAVSELIERGILAYGGRTVWVLEREKKNRFLLCPAQVELKARVLNNFGKATEEVHKEMPELEREAAVDLILLSDFLYKSHVEKGSKIIASRDANSAKT</sequence>
<evidence type="ECO:0000313" key="1">
    <source>
        <dbReference type="EMBL" id="MTW14566.1"/>
    </source>
</evidence>
<keyword evidence="2" id="KW-1185">Reference proteome</keyword>
<protein>
    <submittedName>
        <fullName evidence="1">Uncharacterized protein</fullName>
    </submittedName>
</protein>
<accession>A0A6L6QSF1</accession>
<dbReference type="RefSeq" id="WP_155457497.1">
    <property type="nucleotide sequence ID" value="NZ_WNKX01000057.1"/>
</dbReference>
<evidence type="ECO:0000313" key="2">
    <source>
        <dbReference type="Proteomes" id="UP000472320"/>
    </source>
</evidence>
<comment type="caution">
    <text evidence="1">The sequence shown here is derived from an EMBL/GenBank/DDBJ whole genome shotgun (WGS) entry which is preliminary data.</text>
</comment>
<organism evidence="1 2">
    <name type="scientific">Massilia eburnea</name>
    <dbReference type="NCBI Taxonomy" id="1776165"/>
    <lineage>
        <taxon>Bacteria</taxon>
        <taxon>Pseudomonadati</taxon>
        <taxon>Pseudomonadota</taxon>
        <taxon>Betaproteobacteria</taxon>
        <taxon>Burkholderiales</taxon>
        <taxon>Oxalobacteraceae</taxon>
        <taxon>Telluria group</taxon>
        <taxon>Massilia</taxon>
    </lineage>
</organism>
<name>A0A6L6QSF1_9BURK</name>
<dbReference type="Proteomes" id="UP000472320">
    <property type="component" value="Unassembled WGS sequence"/>
</dbReference>
<reference evidence="1 2" key="1">
    <citation type="submission" date="2019-11" db="EMBL/GenBank/DDBJ databases">
        <title>Type strains purchased from KCTC, JCM and DSMZ.</title>
        <authorList>
            <person name="Lu H."/>
        </authorList>
    </citation>
    <scope>NUCLEOTIDE SEQUENCE [LARGE SCALE GENOMIC DNA]</scope>
    <source>
        <strain evidence="1 2">JCM 31587</strain>
    </source>
</reference>
<dbReference type="AlphaFoldDB" id="A0A6L6QSF1"/>
<proteinExistence type="predicted"/>
<dbReference type="OrthoDB" id="9884583at2"/>
<dbReference type="EMBL" id="WNKX01000057">
    <property type="protein sequence ID" value="MTW14566.1"/>
    <property type="molecule type" value="Genomic_DNA"/>
</dbReference>